<feature type="repeat" description="PPR" evidence="2">
    <location>
        <begin position="8"/>
        <end position="45"/>
    </location>
</feature>
<protein>
    <recommendedName>
        <fullName evidence="5">Pentacotripeptide-repeat region of PRORP domain-containing protein</fullName>
    </recommendedName>
</protein>
<reference evidence="3 4" key="1">
    <citation type="submission" date="2019-09" db="EMBL/GenBank/DDBJ databases">
        <title>A chromosome-level genome assembly of the Chinese tupelo Nyssa sinensis.</title>
        <authorList>
            <person name="Yang X."/>
            <person name="Kang M."/>
            <person name="Yang Y."/>
            <person name="Xiong H."/>
            <person name="Wang M."/>
            <person name="Zhang Z."/>
            <person name="Wang Z."/>
            <person name="Wu H."/>
            <person name="Ma T."/>
            <person name="Liu J."/>
            <person name="Xi Z."/>
        </authorList>
    </citation>
    <scope>NUCLEOTIDE SEQUENCE [LARGE SCALE GENOMIC DNA]</scope>
    <source>
        <strain evidence="3">J267</strain>
        <tissue evidence="3">Leaf</tissue>
    </source>
</reference>
<keyword evidence="4" id="KW-1185">Reference proteome</keyword>
<dbReference type="AlphaFoldDB" id="A0A5J4ZDS5"/>
<gene>
    <name evidence="3" type="ORF">F0562_019278</name>
</gene>
<dbReference type="EMBL" id="CM018052">
    <property type="protein sequence ID" value="KAA8516099.1"/>
    <property type="molecule type" value="Genomic_DNA"/>
</dbReference>
<proteinExistence type="predicted"/>
<dbReference type="PANTHER" id="PTHR47942:SF64">
    <property type="entry name" value="F21B23.6 PROTEIN"/>
    <property type="match status" value="1"/>
</dbReference>
<dbReference type="Gene3D" id="1.25.40.10">
    <property type="entry name" value="Tetratricopeptide repeat domain"/>
    <property type="match status" value="1"/>
</dbReference>
<dbReference type="PROSITE" id="PS51375">
    <property type="entry name" value="PPR"/>
    <property type="match status" value="1"/>
</dbReference>
<dbReference type="Pfam" id="PF13041">
    <property type="entry name" value="PPR_2"/>
    <property type="match status" value="1"/>
</dbReference>
<dbReference type="Proteomes" id="UP000325577">
    <property type="component" value="Linkage Group LG9"/>
</dbReference>
<evidence type="ECO:0008006" key="5">
    <source>
        <dbReference type="Google" id="ProtNLM"/>
    </source>
</evidence>
<dbReference type="PANTHER" id="PTHR47942">
    <property type="entry name" value="TETRATRICOPEPTIDE REPEAT (TPR)-LIKE SUPERFAMILY PROTEIN-RELATED"/>
    <property type="match status" value="1"/>
</dbReference>
<dbReference type="InterPro" id="IPR051222">
    <property type="entry name" value="PPR/CCM1_RNA-binding"/>
</dbReference>
<dbReference type="InterPro" id="IPR002885">
    <property type="entry name" value="PPR_rpt"/>
</dbReference>
<evidence type="ECO:0000313" key="4">
    <source>
        <dbReference type="Proteomes" id="UP000325577"/>
    </source>
</evidence>
<evidence type="ECO:0000256" key="1">
    <source>
        <dbReference type="ARBA" id="ARBA00022737"/>
    </source>
</evidence>
<organism evidence="3 4">
    <name type="scientific">Nyssa sinensis</name>
    <dbReference type="NCBI Taxonomy" id="561372"/>
    <lineage>
        <taxon>Eukaryota</taxon>
        <taxon>Viridiplantae</taxon>
        <taxon>Streptophyta</taxon>
        <taxon>Embryophyta</taxon>
        <taxon>Tracheophyta</taxon>
        <taxon>Spermatophyta</taxon>
        <taxon>Magnoliopsida</taxon>
        <taxon>eudicotyledons</taxon>
        <taxon>Gunneridae</taxon>
        <taxon>Pentapetalae</taxon>
        <taxon>asterids</taxon>
        <taxon>Cornales</taxon>
        <taxon>Nyssaceae</taxon>
        <taxon>Nyssa</taxon>
    </lineage>
</organism>
<keyword evidence="1" id="KW-0677">Repeat</keyword>
<sequence length="66" mass="7327">MKGGCSPDAVVYYTLISGLSLAGRKNKWDKAYAMLKEMEQDGVKPDGVTYNNFISFSATRDFTTTH</sequence>
<dbReference type="OrthoDB" id="42736at2759"/>
<evidence type="ECO:0000256" key="2">
    <source>
        <dbReference type="PROSITE-ProRule" id="PRU00708"/>
    </source>
</evidence>
<evidence type="ECO:0000313" key="3">
    <source>
        <dbReference type="EMBL" id="KAA8516099.1"/>
    </source>
</evidence>
<dbReference type="InterPro" id="IPR011990">
    <property type="entry name" value="TPR-like_helical_dom_sf"/>
</dbReference>
<name>A0A5J4ZDS5_9ASTE</name>
<accession>A0A5J4ZDS5</accession>
<dbReference type="NCBIfam" id="TIGR00756">
    <property type="entry name" value="PPR"/>
    <property type="match status" value="1"/>
</dbReference>